<dbReference type="FunFam" id="3.40.532.10:FF:000003">
    <property type="entry name" value="Ubiquitin carboxyl-terminal hydrolase"/>
    <property type="match status" value="1"/>
</dbReference>
<evidence type="ECO:0000256" key="13">
    <source>
        <dbReference type="RuleBase" id="RU361215"/>
    </source>
</evidence>
<dbReference type="PROSITE" id="PS52049">
    <property type="entry name" value="ULD"/>
    <property type="match status" value="1"/>
</dbReference>
<dbReference type="EMBL" id="HBIP01016987">
    <property type="protein sequence ID" value="CAE0494907.1"/>
    <property type="molecule type" value="Transcribed_RNA"/>
</dbReference>
<evidence type="ECO:0000256" key="4">
    <source>
        <dbReference type="ARBA" id="ARBA00022670"/>
    </source>
</evidence>
<name>A0A7S3QWC1_DUNTE</name>
<accession>A0A7S3QWC1</accession>
<evidence type="ECO:0000256" key="10">
    <source>
        <dbReference type="PIRSR" id="PIRSR038120-1"/>
    </source>
</evidence>
<dbReference type="InterPro" id="IPR036959">
    <property type="entry name" value="Peptidase_C12_UCH_sf"/>
</dbReference>
<dbReference type="InterPro" id="IPR038765">
    <property type="entry name" value="Papain-like_cys_pep_sf"/>
</dbReference>
<dbReference type="PRINTS" id="PR00707">
    <property type="entry name" value="UBCTHYDRLASE"/>
</dbReference>
<feature type="site" description="Transition state stabilizer" evidence="12">
    <location>
        <position position="77"/>
    </location>
</feature>
<dbReference type="GO" id="GO:0006511">
    <property type="term" value="P:ubiquitin-dependent protein catabolic process"/>
    <property type="evidence" value="ECO:0007669"/>
    <property type="project" value="UniProtKB-UniRule"/>
</dbReference>
<feature type="site" description="Important for enzyme activity" evidence="11 12">
    <location>
        <position position="172"/>
    </location>
</feature>
<evidence type="ECO:0000256" key="7">
    <source>
        <dbReference type="ARBA" id="ARBA00022807"/>
    </source>
</evidence>
<keyword evidence="8" id="KW-0539">Nucleus</keyword>
<keyword evidence="4 9" id="KW-0645">Protease</keyword>
<dbReference type="PANTHER" id="PTHR10589">
    <property type="entry name" value="UBIQUITIN CARBOXYL-TERMINAL HYDROLASE"/>
    <property type="match status" value="1"/>
</dbReference>
<gene>
    <name evidence="15" type="ORF">DTER00134_LOCUS9980</name>
</gene>
<evidence type="ECO:0000256" key="9">
    <source>
        <dbReference type="PIRNR" id="PIRNR038120"/>
    </source>
</evidence>
<evidence type="ECO:0000256" key="1">
    <source>
        <dbReference type="ARBA" id="ARBA00000707"/>
    </source>
</evidence>
<reference evidence="15" key="1">
    <citation type="submission" date="2021-01" db="EMBL/GenBank/DDBJ databases">
        <authorList>
            <person name="Corre E."/>
            <person name="Pelletier E."/>
            <person name="Niang G."/>
            <person name="Scheremetjew M."/>
            <person name="Finn R."/>
            <person name="Kale V."/>
            <person name="Holt S."/>
            <person name="Cochrane G."/>
            <person name="Meng A."/>
            <person name="Brown T."/>
            <person name="Cohen L."/>
        </authorList>
    </citation>
    <scope>NUCLEOTIDE SEQUENCE</scope>
    <source>
        <strain evidence="15">CCMP1320</strain>
    </source>
</reference>
<feature type="active site" description="Proton donor" evidence="10 12">
    <location>
        <position position="157"/>
    </location>
</feature>
<dbReference type="CDD" id="cd09617">
    <property type="entry name" value="Peptidase_C12_UCH37_BAP1"/>
    <property type="match status" value="1"/>
</dbReference>
<dbReference type="GO" id="GO:0016579">
    <property type="term" value="P:protein deubiquitination"/>
    <property type="evidence" value="ECO:0007669"/>
    <property type="project" value="InterPro"/>
</dbReference>
<evidence type="ECO:0000313" key="15">
    <source>
        <dbReference type="EMBL" id="CAE0494907.1"/>
    </source>
</evidence>
<organism evidence="15">
    <name type="scientific">Dunaliella tertiolecta</name>
    <name type="common">Green alga</name>
    <dbReference type="NCBI Taxonomy" id="3047"/>
    <lineage>
        <taxon>Eukaryota</taxon>
        <taxon>Viridiplantae</taxon>
        <taxon>Chlorophyta</taxon>
        <taxon>core chlorophytes</taxon>
        <taxon>Chlorophyceae</taxon>
        <taxon>CS clade</taxon>
        <taxon>Chlamydomonadales</taxon>
        <taxon>Dunaliellaceae</taxon>
        <taxon>Dunaliella</taxon>
    </lineage>
</organism>
<dbReference type="PANTHER" id="PTHR10589:SF16">
    <property type="entry name" value="UBIQUITIN CARBOXYL-TERMINAL HYDROLASE ISOZYME L5"/>
    <property type="match status" value="1"/>
</dbReference>
<dbReference type="InterPro" id="IPR041507">
    <property type="entry name" value="UCH_C"/>
</dbReference>
<evidence type="ECO:0000256" key="11">
    <source>
        <dbReference type="PIRSR" id="PIRSR038120-2"/>
    </source>
</evidence>
<evidence type="ECO:0000256" key="3">
    <source>
        <dbReference type="ARBA" id="ARBA00009326"/>
    </source>
</evidence>
<dbReference type="Gene3D" id="1.20.58.860">
    <property type="match status" value="1"/>
</dbReference>
<dbReference type="AlphaFoldDB" id="A0A7S3QWC1"/>
<dbReference type="GO" id="GO:0005737">
    <property type="term" value="C:cytoplasm"/>
    <property type="evidence" value="ECO:0007669"/>
    <property type="project" value="TreeGrafter"/>
</dbReference>
<dbReference type="GO" id="GO:0004843">
    <property type="term" value="F:cysteine-type deubiquitinase activity"/>
    <property type="evidence" value="ECO:0007669"/>
    <property type="project" value="UniProtKB-UniRule"/>
</dbReference>
<evidence type="ECO:0000256" key="8">
    <source>
        <dbReference type="ARBA" id="ARBA00023242"/>
    </source>
</evidence>
<dbReference type="PIRSF" id="PIRSF038120">
    <property type="entry name" value="Ubiquitinyl_hydrolase_UCH37"/>
    <property type="match status" value="1"/>
</dbReference>
<dbReference type="Pfam" id="PF18031">
    <property type="entry name" value="UCH_C"/>
    <property type="match status" value="1"/>
</dbReference>
<dbReference type="Pfam" id="PF01088">
    <property type="entry name" value="Peptidase_C12"/>
    <property type="match status" value="1"/>
</dbReference>
<evidence type="ECO:0000259" key="14">
    <source>
        <dbReference type="PROSITE" id="PS52048"/>
    </source>
</evidence>
<keyword evidence="5 9" id="KW-0833">Ubl conjugation pathway</keyword>
<proteinExistence type="inferred from homology"/>
<dbReference type="EC" id="3.4.19.12" evidence="9 13"/>
<protein>
    <recommendedName>
        <fullName evidence="9 13">Ubiquitin carboxyl-terminal hydrolase</fullName>
        <ecNumber evidence="9 13">3.4.19.12</ecNumber>
    </recommendedName>
</protein>
<feature type="domain" description="UCH catalytic" evidence="14">
    <location>
        <begin position="4"/>
        <end position="219"/>
    </location>
</feature>
<feature type="active site" description="Nucleophile" evidence="10 12">
    <location>
        <position position="83"/>
    </location>
</feature>
<comment type="catalytic activity">
    <reaction evidence="1 9 12 13">
        <text>Thiol-dependent hydrolysis of ester, thioester, amide, peptide and isopeptide bonds formed by the C-terminal Gly of ubiquitin (a 76-residue protein attached to proteins as an intracellular targeting signal).</text>
        <dbReference type="EC" id="3.4.19.12"/>
    </reaction>
</comment>
<evidence type="ECO:0000256" key="6">
    <source>
        <dbReference type="ARBA" id="ARBA00022801"/>
    </source>
</evidence>
<comment type="subcellular location">
    <subcellularLocation>
        <location evidence="2">Nucleus</location>
    </subcellularLocation>
</comment>
<sequence length="341" mass="38396">MSQAWTTIESDPGVFTELIEKIGVRGVQVEELWSVDKDALEPLKPIYGLIFLFKWRKETDNRPIADDTVGNVFFAHQVIPNACATQAILSILLNSPTLELGPELSTFKEFADQLPPDMKGELISNSEVIRAVHNSFARPDPLLLEEDKDDKEGEAFHFIAYVPKGDALYELDGLKPGPIRLATLQPGADWLDAVAPAIQERMARYATSEIRFNLMAIVGDKRASLTQQLEAKQKQRDAITAHLSGKDSGAREAGLSPEQLADPAALQGLLPHIEAEMTHLQDELQDEHEKRRKWHEENVRRRHNYIPLLFGMLKHLGEHGKLQPLIERARTMKPSNRRNAE</sequence>
<dbReference type="SUPFAM" id="SSF54001">
    <property type="entry name" value="Cysteine proteinases"/>
    <property type="match status" value="1"/>
</dbReference>
<keyword evidence="7 9" id="KW-0788">Thiol protease</keyword>
<keyword evidence="6 9" id="KW-0378">Hydrolase</keyword>
<evidence type="ECO:0000256" key="12">
    <source>
        <dbReference type="PROSITE-ProRule" id="PRU01393"/>
    </source>
</evidence>
<dbReference type="GO" id="GO:0005634">
    <property type="term" value="C:nucleus"/>
    <property type="evidence" value="ECO:0007669"/>
    <property type="project" value="UniProtKB-SubCell"/>
</dbReference>
<dbReference type="Gene3D" id="3.40.532.10">
    <property type="entry name" value="Peptidase C12, ubiquitin carboxyl-terminal hydrolase"/>
    <property type="match status" value="1"/>
</dbReference>
<evidence type="ECO:0000256" key="2">
    <source>
        <dbReference type="ARBA" id="ARBA00004123"/>
    </source>
</evidence>
<evidence type="ECO:0000256" key="5">
    <source>
        <dbReference type="ARBA" id="ARBA00022786"/>
    </source>
</evidence>
<dbReference type="PROSITE" id="PS52048">
    <property type="entry name" value="UCH_DOMAIN"/>
    <property type="match status" value="1"/>
</dbReference>
<dbReference type="InterPro" id="IPR017390">
    <property type="entry name" value="Ubiquitinyl_hydrolase_UCH37"/>
</dbReference>
<comment type="similarity">
    <text evidence="3 9 12 13">Belongs to the peptidase C12 family.</text>
</comment>
<dbReference type="InterPro" id="IPR001578">
    <property type="entry name" value="Peptidase_C12_UCH"/>
</dbReference>